<dbReference type="InterPro" id="IPR003737">
    <property type="entry name" value="GlcNAc_PI_deacetylase-related"/>
</dbReference>
<dbReference type="AlphaFoldDB" id="A0A0F9W8P9"/>
<sequence length="210" mass="23494">MIGVVCAHPDDEILGMGGTIARHIAEGESVSVLYLGRGREGGQQVEGAVRAAGALGFSPVFVGDLFPDNQMDTVPLIRIIHAVEAWIKAHEPHIVYTHHRSDLNVDHRAVFEAVLTATRPGYADPLQALYSFEVLSSTEWAFDYSFRPARFVDVSQYWQEKVAGLRCYESEMRPFPHPRSFRALEARAQYWGAVVGVEYAEAFEVVRMIE</sequence>
<dbReference type="Pfam" id="PF02585">
    <property type="entry name" value="PIG-L"/>
    <property type="match status" value="1"/>
</dbReference>
<accession>A0A0F9W8P9</accession>
<evidence type="ECO:0008006" key="2">
    <source>
        <dbReference type="Google" id="ProtNLM"/>
    </source>
</evidence>
<dbReference type="PANTHER" id="PTHR12993:SF11">
    <property type="entry name" value="N-ACETYLGLUCOSAMINYL-PHOSPHATIDYLINOSITOL DE-N-ACETYLASE"/>
    <property type="match status" value="1"/>
</dbReference>
<dbReference type="EMBL" id="LAZR01000206">
    <property type="protein sequence ID" value="KKN82056.1"/>
    <property type="molecule type" value="Genomic_DNA"/>
</dbReference>
<dbReference type="Gene3D" id="3.40.50.10320">
    <property type="entry name" value="LmbE-like"/>
    <property type="match status" value="1"/>
</dbReference>
<proteinExistence type="predicted"/>
<dbReference type="SUPFAM" id="SSF102588">
    <property type="entry name" value="LmbE-like"/>
    <property type="match status" value="1"/>
</dbReference>
<organism evidence="1">
    <name type="scientific">marine sediment metagenome</name>
    <dbReference type="NCBI Taxonomy" id="412755"/>
    <lineage>
        <taxon>unclassified sequences</taxon>
        <taxon>metagenomes</taxon>
        <taxon>ecological metagenomes</taxon>
    </lineage>
</organism>
<dbReference type="GO" id="GO:0016811">
    <property type="term" value="F:hydrolase activity, acting on carbon-nitrogen (but not peptide) bonds, in linear amides"/>
    <property type="evidence" value="ECO:0007669"/>
    <property type="project" value="TreeGrafter"/>
</dbReference>
<protein>
    <recommendedName>
        <fullName evidence="2">GlcNAc-PI de-N-acetylase</fullName>
    </recommendedName>
</protein>
<evidence type="ECO:0000313" key="1">
    <source>
        <dbReference type="EMBL" id="KKN82056.1"/>
    </source>
</evidence>
<comment type="caution">
    <text evidence="1">The sequence shown here is derived from an EMBL/GenBank/DDBJ whole genome shotgun (WGS) entry which is preliminary data.</text>
</comment>
<name>A0A0F9W8P9_9ZZZZ</name>
<reference evidence="1" key="1">
    <citation type="journal article" date="2015" name="Nature">
        <title>Complex archaea that bridge the gap between prokaryotes and eukaryotes.</title>
        <authorList>
            <person name="Spang A."/>
            <person name="Saw J.H."/>
            <person name="Jorgensen S.L."/>
            <person name="Zaremba-Niedzwiedzka K."/>
            <person name="Martijn J."/>
            <person name="Lind A.E."/>
            <person name="van Eijk R."/>
            <person name="Schleper C."/>
            <person name="Guy L."/>
            <person name="Ettema T.J."/>
        </authorList>
    </citation>
    <scope>NUCLEOTIDE SEQUENCE</scope>
</reference>
<dbReference type="PANTHER" id="PTHR12993">
    <property type="entry name" value="N-ACETYLGLUCOSAMINYL-PHOSPHATIDYLINOSITOL DE-N-ACETYLASE-RELATED"/>
    <property type="match status" value="1"/>
</dbReference>
<gene>
    <name evidence="1" type="ORF">LCGC14_0313230</name>
</gene>
<dbReference type="InterPro" id="IPR024078">
    <property type="entry name" value="LmbE-like_dom_sf"/>
</dbReference>